<dbReference type="CDD" id="cd07564">
    <property type="entry name" value="nitrilases_CHs"/>
    <property type="match status" value="1"/>
</dbReference>
<dbReference type="Proteomes" id="UP000515908">
    <property type="component" value="Chromosome 05"/>
</dbReference>
<evidence type="ECO:0000256" key="1">
    <source>
        <dbReference type="ARBA" id="ARBA00008129"/>
    </source>
</evidence>
<dbReference type="Gene3D" id="3.60.110.10">
    <property type="entry name" value="Carbon-nitrogen hydrolase"/>
    <property type="match status" value="1"/>
</dbReference>
<evidence type="ECO:0000259" key="2">
    <source>
        <dbReference type="PROSITE" id="PS50263"/>
    </source>
</evidence>
<dbReference type="SUPFAM" id="SSF56317">
    <property type="entry name" value="Carbon-nitrogen hydrolase"/>
    <property type="match status" value="1"/>
</dbReference>
<dbReference type="PANTHER" id="PTHR46044">
    <property type="entry name" value="NITRILASE"/>
    <property type="match status" value="1"/>
</dbReference>
<dbReference type="VEuPathDB" id="TriTrypDB:ADEAN_000322700"/>
<feature type="domain" description="CN hydrolase" evidence="2">
    <location>
        <begin position="6"/>
        <end position="281"/>
    </location>
</feature>
<dbReference type="GO" id="GO:0016787">
    <property type="term" value="F:hydrolase activity"/>
    <property type="evidence" value="ECO:0007669"/>
    <property type="project" value="UniProtKB-KW"/>
</dbReference>
<dbReference type="PROSITE" id="PS50263">
    <property type="entry name" value="CN_HYDROLASE"/>
    <property type="match status" value="1"/>
</dbReference>
<evidence type="ECO:0000313" key="4">
    <source>
        <dbReference type="Proteomes" id="UP000515908"/>
    </source>
</evidence>
<dbReference type="InterPro" id="IPR003010">
    <property type="entry name" value="C-N_Hydrolase"/>
</dbReference>
<organism evidence="3 4">
    <name type="scientific">Angomonas deanei</name>
    <dbReference type="NCBI Taxonomy" id="59799"/>
    <lineage>
        <taxon>Eukaryota</taxon>
        <taxon>Discoba</taxon>
        <taxon>Euglenozoa</taxon>
        <taxon>Kinetoplastea</taxon>
        <taxon>Metakinetoplastina</taxon>
        <taxon>Trypanosomatida</taxon>
        <taxon>Trypanosomatidae</taxon>
        <taxon>Strigomonadinae</taxon>
        <taxon>Angomonas</taxon>
    </lineage>
</organism>
<dbReference type="EMBL" id="LR877149">
    <property type="protein sequence ID" value="CAD2215769.1"/>
    <property type="molecule type" value="Genomic_DNA"/>
</dbReference>
<proteinExistence type="inferred from homology"/>
<dbReference type="InterPro" id="IPR044149">
    <property type="entry name" value="Nitrilases_CHs"/>
</dbReference>
<dbReference type="InterPro" id="IPR036526">
    <property type="entry name" value="C-N_Hydrolase_sf"/>
</dbReference>
<name>S9UJZ3_9TRYP</name>
<sequence length="320" mass="35115">MSGNTLKVGCLQIGSHPEGKQATLDVILSYESAIQNSGVQLLVLPEATLGGYPKGETFGTYLGYRLPEGREQFRLYHANAIDVPEGPEVKALEEFARRAKCFIVIGVIERAAEAPSTLYCTALYIDPEEGYCGKHRKLMPTATERLIWGQGDGSTLEVLSPASLHHTKVAAAICWENYMPLLRMSYYAKGVQVYCAPTVDEREMWRHTMQHIAAEGRCFVASAVQIQGTPDDLHLPPEAVPGWARDRRLINGGSVIVDPLGTIVAGPLVGEEGLISAEIDLNEVVKGKYDFDVAGHYGRGDIFQLTVDERQKSVVKRITD</sequence>
<comment type="similarity">
    <text evidence="1">Belongs to the carbon-nitrogen hydrolase superfamily. Nitrilase family.</text>
</comment>
<keyword evidence="3" id="KW-0378">Hydrolase</keyword>
<dbReference type="PANTHER" id="PTHR46044:SF1">
    <property type="entry name" value="CN HYDROLASE DOMAIN-CONTAINING PROTEIN"/>
    <property type="match status" value="1"/>
</dbReference>
<keyword evidence="4" id="KW-1185">Reference proteome</keyword>
<protein>
    <submittedName>
        <fullName evidence="3">Carbon-nitrogen hydrolase, putative</fullName>
    </submittedName>
</protein>
<reference evidence="3 4" key="1">
    <citation type="submission" date="2020-08" db="EMBL/GenBank/DDBJ databases">
        <authorList>
            <person name="Newling K."/>
            <person name="Davey J."/>
            <person name="Forrester S."/>
        </authorList>
    </citation>
    <scope>NUCLEOTIDE SEQUENCE [LARGE SCALE GENOMIC DNA]</scope>
    <source>
        <strain evidence="4">Crithidia deanei Carvalho (ATCC PRA-265)</strain>
    </source>
</reference>
<dbReference type="Pfam" id="PF00795">
    <property type="entry name" value="CN_hydrolase"/>
    <property type="match status" value="1"/>
</dbReference>
<dbReference type="AlphaFoldDB" id="S9UJZ3"/>
<gene>
    <name evidence="3" type="ORF">ADEAN_000322700</name>
</gene>
<dbReference type="OrthoDB" id="10250282at2759"/>
<evidence type="ECO:0000313" key="3">
    <source>
        <dbReference type="EMBL" id="CAD2215769.1"/>
    </source>
</evidence>
<accession>S9UJZ3</accession>